<proteinExistence type="predicted"/>
<dbReference type="EMBL" id="UOGA01000010">
    <property type="protein sequence ID" value="VAX14759.1"/>
    <property type="molecule type" value="Genomic_DNA"/>
</dbReference>
<name>A0A3B1B950_9ZZZZ</name>
<organism evidence="1">
    <name type="scientific">hydrothermal vent metagenome</name>
    <dbReference type="NCBI Taxonomy" id="652676"/>
    <lineage>
        <taxon>unclassified sequences</taxon>
        <taxon>metagenomes</taxon>
        <taxon>ecological metagenomes</taxon>
    </lineage>
</organism>
<reference evidence="1" key="1">
    <citation type="submission" date="2018-06" db="EMBL/GenBank/DDBJ databases">
        <authorList>
            <person name="Zhirakovskaya E."/>
        </authorList>
    </citation>
    <scope>NUCLEOTIDE SEQUENCE</scope>
</reference>
<gene>
    <name evidence="1" type="ORF">MNBD_NITROSPINAE04-803</name>
</gene>
<feature type="non-terminal residue" evidence="1">
    <location>
        <position position="59"/>
    </location>
</feature>
<sequence>MYITRSLARPPFSCKKKALIYNKNSSNDTKTGYYTTSQLAKRWGVSVMTIIRLIEQGDL</sequence>
<protein>
    <recommendedName>
        <fullName evidence="2">Helix-turn-helix domain-containing protein</fullName>
    </recommendedName>
</protein>
<evidence type="ECO:0000313" key="1">
    <source>
        <dbReference type="EMBL" id="VAX14759.1"/>
    </source>
</evidence>
<accession>A0A3B1B950</accession>
<dbReference type="AlphaFoldDB" id="A0A3B1B950"/>
<evidence type="ECO:0008006" key="2">
    <source>
        <dbReference type="Google" id="ProtNLM"/>
    </source>
</evidence>